<comment type="caution">
    <text evidence="2">The sequence shown here is derived from an EMBL/GenBank/DDBJ whole genome shotgun (WGS) entry which is preliminary data.</text>
</comment>
<dbReference type="Proteomes" id="UP001187734">
    <property type="component" value="Unassembled WGS sequence"/>
</dbReference>
<reference evidence="2" key="1">
    <citation type="submission" date="2018-03" db="EMBL/GenBank/DDBJ databases">
        <authorList>
            <person name="Guldener U."/>
        </authorList>
    </citation>
    <scope>NUCLEOTIDE SEQUENCE</scope>
</reference>
<feature type="domain" description="Heterokaryon incompatibility" evidence="1">
    <location>
        <begin position="93"/>
        <end position="171"/>
    </location>
</feature>
<evidence type="ECO:0000313" key="3">
    <source>
        <dbReference type="Proteomes" id="UP001187734"/>
    </source>
</evidence>
<dbReference type="PANTHER" id="PTHR24148">
    <property type="entry name" value="ANKYRIN REPEAT DOMAIN-CONTAINING PROTEIN 39 HOMOLOG-RELATED"/>
    <property type="match status" value="1"/>
</dbReference>
<dbReference type="EMBL" id="ONZP01000146">
    <property type="protein sequence ID" value="SPJ74973.1"/>
    <property type="molecule type" value="Genomic_DNA"/>
</dbReference>
<protein>
    <recommendedName>
        <fullName evidence="1">Heterokaryon incompatibility domain-containing protein</fullName>
    </recommendedName>
</protein>
<name>A0AAE8M690_9HYPO</name>
<sequence length="193" mass="22240">MVGTISCERLSTVPTYVSPAYDTVWTRNGTVSGRKPVVQKSRTRYPDYVFHFDRARYTSRTYDAFSYAWGDPKNEEDILVNGKRLGVARNLYTERNHQVRMMQRVCSAASSVIVWLGDPEDDVSLALNLILEYNLTFYSHRGTISFEPAALSGLVTLFKKPWWRRICIVQEVVAAREIVVTLERCTFPWAFLQ</sequence>
<keyword evidence="3" id="KW-1185">Reference proteome</keyword>
<proteinExistence type="predicted"/>
<evidence type="ECO:0000313" key="2">
    <source>
        <dbReference type="EMBL" id="SPJ74973.1"/>
    </source>
</evidence>
<organism evidence="2 3">
    <name type="scientific">Fusarium torulosum</name>
    <dbReference type="NCBI Taxonomy" id="33205"/>
    <lineage>
        <taxon>Eukaryota</taxon>
        <taxon>Fungi</taxon>
        <taxon>Dikarya</taxon>
        <taxon>Ascomycota</taxon>
        <taxon>Pezizomycotina</taxon>
        <taxon>Sordariomycetes</taxon>
        <taxon>Hypocreomycetidae</taxon>
        <taxon>Hypocreales</taxon>
        <taxon>Nectriaceae</taxon>
        <taxon>Fusarium</taxon>
    </lineage>
</organism>
<dbReference type="Pfam" id="PF06985">
    <property type="entry name" value="HET"/>
    <property type="match status" value="1"/>
</dbReference>
<dbReference type="PANTHER" id="PTHR24148:SF64">
    <property type="entry name" value="HETEROKARYON INCOMPATIBILITY DOMAIN-CONTAINING PROTEIN"/>
    <property type="match status" value="1"/>
</dbReference>
<dbReference type="InterPro" id="IPR052895">
    <property type="entry name" value="HetReg/Transcr_Mod"/>
</dbReference>
<gene>
    <name evidence="2" type="ORF">FTOL_04704</name>
</gene>
<accession>A0AAE8M690</accession>
<dbReference type="InterPro" id="IPR010730">
    <property type="entry name" value="HET"/>
</dbReference>
<dbReference type="AlphaFoldDB" id="A0AAE8M690"/>
<evidence type="ECO:0000259" key="1">
    <source>
        <dbReference type="Pfam" id="PF06985"/>
    </source>
</evidence>